<keyword evidence="3" id="KW-1185">Reference proteome</keyword>
<reference evidence="3" key="2">
    <citation type="journal article" date="2013" name="PLoS Genet.">
        <title>Comparative genome structure, secondary metabolite, and effector coding capacity across Cochliobolus pathogens.</title>
        <authorList>
            <person name="Condon B.J."/>
            <person name="Leng Y."/>
            <person name="Wu D."/>
            <person name="Bushley K.E."/>
            <person name="Ohm R.A."/>
            <person name="Otillar R."/>
            <person name="Martin J."/>
            <person name="Schackwitz W."/>
            <person name="Grimwood J."/>
            <person name="MohdZainudin N."/>
            <person name="Xue C."/>
            <person name="Wang R."/>
            <person name="Manning V.A."/>
            <person name="Dhillon B."/>
            <person name="Tu Z.J."/>
            <person name="Steffenson B.J."/>
            <person name="Salamov A."/>
            <person name="Sun H."/>
            <person name="Lowry S."/>
            <person name="LaButti K."/>
            <person name="Han J."/>
            <person name="Copeland A."/>
            <person name="Lindquist E."/>
            <person name="Barry K."/>
            <person name="Schmutz J."/>
            <person name="Baker S.E."/>
            <person name="Ciuffetti L.M."/>
            <person name="Grigoriev I.V."/>
            <person name="Zhong S."/>
            <person name="Turgeon B.G."/>
        </authorList>
    </citation>
    <scope>NUCLEOTIDE SEQUENCE [LARGE SCALE GENOMIC DNA]</scope>
    <source>
        <strain evidence="3">C4 / ATCC 48331 / race T</strain>
    </source>
</reference>
<evidence type="ECO:0000256" key="1">
    <source>
        <dbReference type="SAM" id="MobiDB-lite"/>
    </source>
</evidence>
<evidence type="ECO:0000313" key="3">
    <source>
        <dbReference type="Proteomes" id="UP000012338"/>
    </source>
</evidence>
<organism evidence="2 3">
    <name type="scientific">Cochliobolus heterostrophus (strain C4 / ATCC 48331 / race T)</name>
    <name type="common">Southern corn leaf blight fungus</name>
    <name type="synonym">Bipolaris maydis</name>
    <dbReference type="NCBI Taxonomy" id="665024"/>
    <lineage>
        <taxon>Eukaryota</taxon>
        <taxon>Fungi</taxon>
        <taxon>Dikarya</taxon>
        <taxon>Ascomycota</taxon>
        <taxon>Pezizomycotina</taxon>
        <taxon>Dothideomycetes</taxon>
        <taxon>Pleosporomycetidae</taxon>
        <taxon>Pleosporales</taxon>
        <taxon>Pleosporineae</taxon>
        <taxon>Pleosporaceae</taxon>
        <taxon>Bipolaris</taxon>
    </lineage>
</organism>
<gene>
    <name evidence="2" type="ORF">COCC4DRAFT_154849</name>
</gene>
<dbReference type="EMBL" id="KB733499">
    <property type="protein sequence ID" value="ENH98812.1"/>
    <property type="molecule type" value="Genomic_DNA"/>
</dbReference>
<dbReference type="Proteomes" id="UP000012338">
    <property type="component" value="Unassembled WGS sequence"/>
</dbReference>
<sequence length="166" mass="18526">MHLPNGRENTVRFSGVSEEPAAKKVQNSNGFDAQEHALQSENPTGAKHTNENASKANDIQVHLPNGTDRDSVLDTVLTAWAILIQRYQRDVFHQFTWGQKDQENAATQCISVTDIDWANQQTAASLRTKISSVKSNQYTLNETTLFLNDGTTEEVISTMYLNQTQS</sequence>
<proteinExistence type="predicted"/>
<accession>N4WRH8</accession>
<protein>
    <submittedName>
        <fullName evidence="2">Uncharacterized protein</fullName>
    </submittedName>
</protein>
<reference evidence="2 3" key="1">
    <citation type="journal article" date="2012" name="PLoS Pathog.">
        <title>Diverse lifestyles and strategies of plant pathogenesis encoded in the genomes of eighteen Dothideomycetes fungi.</title>
        <authorList>
            <person name="Ohm R.A."/>
            <person name="Feau N."/>
            <person name="Henrissat B."/>
            <person name="Schoch C.L."/>
            <person name="Horwitz B.A."/>
            <person name="Barry K.W."/>
            <person name="Condon B.J."/>
            <person name="Copeland A.C."/>
            <person name="Dhillon B."/>
            <person name="Glaser F."/>
            <person name="Hesse C.N."/>
            <person name="Kosti I."/>
            <person name="LaButti K."/>
            <person name="Lindquist E.A."/>
            <person name="Lucas S."/>
            <person name="Salamov A.A."/>
            <person name="Bradshaw R.E."/>
            <person name="Ciuffetti L."/>
            <person name="Hamelin R.C."/>
            <person name="Kema G.H.J."/>
            <person name="Lawrence C."/>
            <person name="Scott J.A."/>
            <person name="Spatafora J.W."/>
            <person name="Turgeon B.G."/>
            <person name="de Wit P.J.G.M."/>
            <person name="Zhong S."/>
            <person name="Goodwin S.B."/>
            <person name="Grigoriev I.V."/>
        </authorList>
    </citation>
    <scope>NUCLEOTIDE SEQUENCE [LARGE SCALE GENOMIC DNA]</scope>
    <source>
        <strain evidence="3">C4 / ATCC 48331 / race T</strain>
    </source>
</reference>
<feature type="region of interest" description="Disordered" evidence="1">
    <location>
        <begin position="1"/>
        <end position="30"/>
    </location>
</feature>
<name>N4WRH8_COCH4</name>
<dbReference type="OrthoDB" id="3939686at2759"/>
<dbReference type="AlphaFoldDB" id="N4WRH8"/>
<evidence type="ECO:0000313" key="2">
    <source>
        <dbReference type="EMBL" id="ENH98812.1"/>
    </source>
</evidence>
<dbReference type="HOGENOM" id="CLU_1602531_0_0_1"/>